<keyword evidence="2" id="KW-1185">Reference proteome</keyword>
<comment type="caution">
    <text evidence="1">The sequence shown here is derived from an EMBL/GenBank/DDBJ whole genome shotgun (WGS) entry which is preliminary data.</text>
</comment>
<accession>A0A8H7SH12</accession>
<protein>
    <submittedName>
        <fullName evidence="1">Uncharacterized protein</fullName>
    </submittedName>
</protein>
<dbReference type="EMBL" id="JAEPRE010000514">
    <property type="protein sequence ID" value="KAG2228390.1"/>
    <property type="molecule type" value="Genomic_DNA"/>
</dbReference>
<dbReference type="AlphaFoldDB" id="A0A8H7SH12"/>
<sequence length="175" mass="20380">MENHIFPGTKYIRDYYFIKGFLYGRKPELPLLPDLVIKNPKTYDTESWLKYLNARIPLIHGKALENIKKAQEHQKKFYGKKAKIKYDYQVGDLIARKNLEKSTFPKERWSGPWVIVKKNNAEGAAYTIKKKDDTSNYLSTANAKHMRIWYQGINEQDSEITTASSRGEDGVVVFE</sequence>
<gene>
    <name evidence="1" type="ORF">INT48_005430</name>
</gene>
<dbReference type="Proteomes" id="UP000613177">
    <property type="component" value="Unassembled WGS sequence"/>
</dbReference>
<feature type="non-terminal residue" evidence="1">
    <location>
        <position position="1"/>
    </location>
</feature>
<reference evidence="1" key="1">
    <citation type="submission" date="2021-01" db="EMBL/GenBank/DDBJ databases">
        <title>Metabolic potential, ecology and presence of endohyphal bacteria is reflected in genomic diversity of Mucoromycotina.</title>
        <authorList>
            <person name="Muszewska A."/>
            <person name="Okrasinska A."/>
            <person name="Steczkiewicz K."/>
            <person name="Drgas O."/>
            <person name="Orlowska M."/>
            <person name="Perlinska-Lenart U."/>
            <person name="Aleksandrzak-Piekarczyk T."/>
            <person name="Szatraj K."/>
            <person name="Zielenkiewicz U."/>
            <person name="Pilsyk S."/>
            <person name="Malc E."/>
            <person name="Mieczkowski P."/>
            <person name="Kruszewska J.S."/>
            <person name="Biernat P."/>
            <person name="Pawlowska J."/>
        </authorList>
    </citation>
    <scope>NUCLEOTIDE SEQUENCE</scope>
    <source>
        <strain evidence="1">WA0000018081</strain>
    </source>
</reference>
<name>A0A8H7SH12_9FUNG</name>
<evidence type="ECO:0000313" key="1">
    <source>
        <dbReference type="EMBL" id="KAG2228390.1"/>
    </source>
</evidence>
<proteinExistence type="predicted"/>
<organism evidence="1 2">
    <name type="scientific">Thamnidium elegans</name>
    <dbReference type="NCBI Taxonomy" id="101142"/>
    <lineage>
        <taxon>Eukaryota</taxon>
        <taxon>Fungi</taxon>
        <taxon>Fungi incertae sedis</taxon>
        <taxon>Mucoromycota</taxon>
        <taxon>Mucoromycotina</taxon>
        <taxon>Mucoromycetes</taxon>
        <taxon>Mucorales</taxon>
        <taxon>Mucorineae</taxon>
        <taxon>Mucoraceae</taxon>
        <taxon>Thamnidium</taxon>
    </lineage>
</organism>
<evidence type="ECO:0000313" key="2">
    <source>
        <dbReference type="Proteomes" id="UP000613177"/>
    </source>
</evidence>